<sequence length="216" mass="23231">MLFGVFIYEGVEPVDLATYGVLSMARRIQPAIRICTIAPNRGVIAFSNGLMVQADYGIADAPKLDVLIVTGGPGWMKQAEDQATLRFLRERASSTIMSSVCTGAMILAASGVLDGKIATTKKEVVEPEYPPIKRMQETYAAIDVRPGSIIDNGSVITGGGVTLCIDTTLHLLEKLFGAETAAETARIMEYTVARDANAHALPPIIQKDQNDRQDFG</sequence>
<dbReference type="SUPFAM" id="SSF52317">
    <property type="entry name" value="Class I glutamine amidotransferase-like"/>
    <property type="match status" value="1"/>
</dbReference>
<dbReference type="PANTHER" id="PTHR43130">
    <property type="entry name" value="ARAC-FAMILY TRANSCRIPTIONAL REGULATOR"/>
    <property type="match status" value="1"/>
</dbReference>
<evidence type="ECO:0000313" key="3">
    <source>
        <dbReference type="Proteomes" id="UP000642180"/>
    </source>
</evidence>
<dbReference type="GO" id="GO:0006355">
    <property type="term" value="P:regulation of DNA-templated transcription"/>
    <property type="evidence" value="ECO:0007669"/>
    <property type="project" value="TreeGrafter"/>
</dbReference>
<dbReference type="RefSeq" id="WP_188380466.1">
    <property type="nucleotide sequence ID" value="NZ_BMDI01000001.1"/>
</dbReference>
<protein>
    <submittedName>
        <fullName evidence="2">AraC family transcriptional regulator</fullName>
    </submittedName>
</protein>
<dbReference type="InterPro" id="IPR029062">
    <property type="entry name" value="Class_I_gatase-like"/>
</dbReference>
<dbReference type="InterPro" id="IPR052158">
    <property type="entry name" value="INH-QAR"/>
</dbReference>
<gene>
    <name evidence="2" type="ORF">GCM10008066_13390</name>
</gene>
<proteinExistence type="predicted"/>
<dbReference type="InterPro" id="IPR002818">
    <property type="entry name" value="DJ-1/PfpI"/>
</dbReference>
<accession>A0A8J3ATH8</accession>
<dbReference type="EMBL" id="BMDI01000001">
    <property type="protein sequence ID" value="GGI18315.1"/>
    <property type="molecule type" value="Genomic_DNA"/>
</dbReference>
<dbReference type="AlphaFoldDB" id="A0A8J3ATH8"/>
<dbReference type="CDD" id="cd03139">
    <property type="entry name" value="GATase1_PfpI_2"/>
    <property type="match status" value="1"/>
</dbReference>
<evidence type="ECO:0000313" key="2">
    <source>
        <dbReference type="EMBL" id="GGI18315.1"/>
    </source>
</evidence>
<reference evidence="3" key="1">
    <citation type="journal article" date="2019" name="Int. J. Syst. Evol. Microbiol.">
        <title>The Global Catalogue of Microorganisms (GCM) 10K type strain sequencing project: providing services to taxonomists for standard genome sequencing and annotation.</title>
        <authorList>
            <consortium name="The Broad Institute Genomics Platform"/>
            <consortium name="The Broad Institute Genome Sequencing Center for Infectious Disease"/>
            <person name="Wu L."/>
            <person name="Ma J."/>
        </authorList>
    </citation>
    <scope>NUCLEOTIDE SEQUENCE [LARGE SCALE GENOMIC DNA]</scope>
    <source>
        <strain evidence="3">CCM 2767</strain>
    </source>
</reference>
<comment type="caution">
    <text evidence="2">The sequence shown here is derived from an EMBL/GenBank/DDBJ whole genome shotgun (WGS) entry which is preliminary data.</text>
</comment>
<feature type="domain" description="DJ-1/PfpI" evidence="1">
    <location>
        <begin position="8"/>
        <end position="173"/>
    </location>
</feature>
<dbReference type="Proteomes" id="UP000642180">
    <property type="component" value="Unassembled WGS sequence"/>
</dbReference>
<dbReference type="PANTHER" id="PTHR43130:SF3">
    <property type="entry name" value="HTH-TYPE TRANSCRIPTIONAL REGULATOR RV1931C"/>
    <property type="match status" value="1"/>
</dbReference>
<dbReference type="Pfam" id="PF01965">
    <property type="entry name" value="DJ-1_PfpI"/>
    <property type="match status" value="1"/>
</dbReference>
<name>A0A8J3ATH8_9BURK</name>
<keyword evidence="3" id="KW-1185">Reference proteome</keyword>
<organism evidence="2 3">
    <name type="scientific">Oxalicibacterium faecigallinarum</name>
    <dbReference type="NCBI Taxonomy" id="573741"/>
    <lineage>
        <taxon>Bacteria</taxon>
        <taxon>Pseudomonadati</taxon>
        <taxon>Pseudomonadota</taxon>
        <taxon>Betaproteobacteria</taxon>
        <taxon>Burkholderiales</taxon>
        <taxon>Oxalobacteraceae</taxon>
        <taxon>Oxalicibacterium</taxon>
    </lineage>
</organism>
<dbReference type="Gene3D" id="3.40.50.880">
    <property type="match status" value="1"/>
</dbReference>
<evidence type="ECO:0000259" key="1">
    <source>
        <dbReference type="Pfam" id="PF01965"/>
    </source>
</evidence>